<proteinExistence type="predicted"/>
<accession>A0A0R0LYA3</accession>
<name>A0A0R0LYA3_9MICR</name>
<dbReference type="Proteomes" id="UP000051530">
    <property type="component" value="Unassembled WGS sequence"/>
</dbReference>
<sequence>MEEKELDSSNFTFRTTKKQFKASFRTLTLHLLEEIAVQIKNGKYREALDIFYDTMDRSEDVSRIGFFLEMHLINHITTENGEKNIFKALYKHKASYLKMLEKLKMQQYTLEDTKSLGPFLFPENFSLEEKRKFVIEKIPRLSKEFYNFTIFQKCLYVKQIMDLTIESTQEFLKKHFNLEVYQFLLDYYRDKCLFGFIIDKSKYNFMTESSYYENCNFYELIALYKFTEKFDIFLKALHMNANMEQNIIKSAFKKHMPGPMTPNVKKIVIRAIESAYIPYLYKRAIKEDFLSLTAKRRRCAEKNIKCAFIKSGLQLKKRTGNQ</sequence>
<dbReference type="EMBL" id="LGUB01000104">
    <property type="protein sequence ID" value="KRH94268.1"/>
    <property type="molecule type" value="Genomic_DNA"/>
</dbReference>
<dbReference type="AlphaFoldDB" id="A0A0R0LYA3"/>
<keyword evidence="2" id="KW-1185">Reference proteome</keyword>
<protein>
    <submittedName>
        <fullName evidence="1">Uncharacterized protein</fullName>
    </submittedName>
</protein>
<gene>
    <name evidence="1" type="ORF">M153_3160008103</name>
</gene>
<evidence type="ECO:0000313" key="1">
    <source>
        <dbReference type="EMBL" id="KRH94268.1"/>
    </source>
</evidence>
<dbReference type="VEuPathDB" id="MicrosporidiaDB:M153_3160008103"/>
<reference evidence="1 2" key="1">
    <citation type="submission" date="2015-07" db="EMBL/GenBank/DDBJ databases">
        <title>The genome of Pseudoloma neurophilia, a relevant intracellular parasite of the zebrafish.</title>
        <authorList>
            <person name="Ndikumana S."/>
            <person name="Pelin A."/>
            <person name="Sanders J."/>
            <person name="Corradi N."/>
        </authorList>
    </citation>
    <scope>NUCLEOTIDE SEQUENCE [LARGE SCALE GENOMIC DNA]</scope>
    <source>
        <strain evidence="1 2">MK1</strain>
    </source>
</reference>
<evidence type="ECO:0000313" key="2">
    <source>
        <dbReference type="Proteomes" id="UP000051530"/>
    </source>
</evidence>
<comment type="caution">
    <text evidence="1">The sequence shown here is derived from an EMBL/GenBank/DDBJ whole genome shotgun (WGS) entry which is preliminary data.</text>
</comment>
<organism evidence="1 2">
    <name type="scientific">Pseudoloma neurophilia</name>
    <dbReference type="NCBI Taxonomy" id="146866"/>
    <lineage>
        <taxon>Eukaryota</taxon>
        <taxon>Fungi</taxon>
        <taxon>Fungi incertae sedis</taxon>
        <taxon>Microsporidia</taxon>
        <taxon>Pseudoloma</taxon>
    </lineage>
</organism>